<reference evidence="1" key="1">
    <citation type="submission" date="2020-05" db="EMBL/GenBank/DDBJ databases">
        <authorList>
            <person name="Chiriac C."/>
            <person name="Salcher M."/>
            <person name="Ghai R."/>
            <person name="Kavagutti S V."/>
        </authorList>
    </citation>
    <scope>NUCLEOTIDE SEQUENCE</scope>
</reference>
<organism evidence="1">
    <name type="scientific">freshwater metagenome</name>
    <dbReference type="NCBI Taxonomy" id="449393"/>
    <lineage>
        <taxon>unclassified sequences</taxon>
        <taxon>metagenomes</taxon>
        <taxon>ecological metagenomes</taxon>
    </lineage>
</organism>
<name>A0A6J6PXV7_9ZZZZ</name>
<protein>
    <submittedName>
        <fullName evidence="1">Unannotated protein</fullName>
    </submittedName>
</protein>
<dbReference type="EMBL" id="CAEZYB010000057">
    <property type="protein sequence ID" value="CAB4704341.1"/>
    <property type="molecule type" value="Genomic_DNA"/>
</dbReference>
<sequence length="107" mass="12264">MDKNTKPQAINLGQVLDDESINRNVIAINALSPKSQYMFGKSSPMITDYDIAEHDLLPDADFCNSMSEAESHLRALGLIPCWNRADQVRFHRHMWMHKSWTEYAGAR</sequence>
<dbReference type="AlphaFoldDB" id="A0A6J6PXV7"/>
<gene>
    <name evidence="1" type="ORF">UFOPK2646_00633</name>
</gene>
<evidence type="ECO:0000313" key="1">
    <source>
        <dbReference type="EMBL" id="CAB4704341.1"/>
    </source>
</evidence>
<proteinExistence type="predicted"/>
<accession>A0A6J6PXV7</accession>